<proteinExistence type="predicted"/>
<comment type="caution">
    <text evidence="1">The sequence shown here is derived from an EMBL/GenBank/DDBJ whole genome shotgun (WGS) entry which is preliminary data.</text>
</comment>
<organism evidence="1 2">
    <name type="scientific">Neokomagataea anthophila</name>
    <dbReference type="NCBI Taxonomy" id="2826925"/>
    <lineage>
        <taxon>Bacteria</taxon>
        <taxon>Pseudomonadati</taxon>
        <taxon>Pseudomonadota</taxon>
        <taxon>Alphaproteobacteria</taxon>
        <taxon>Acetobacterales</taxon>
        <taxon>Acetobacteraceae</taxon>
        <taxon>Neokomagataea</taxon>
    </lineage>
</organism>
<dbReference type="InterPro" id="IPR036513">
    <property type="entry name" value="STAS_dom_sf"/>
</dbReference>
<name>A0ABS5E3F8_9PROT</name>
<keyword evidence="2" id="KW-1185">Reference proteome</keyword>
<reference evidence="1 2" key="1">
    <citation type="submission" date="2021-04" db="EMBL/GenBank/DDBJ databases">
        <title>The complete genome sequence of Neokomagataea sp. TBRC 2177.</title>
        <authorList>
            <person name="Charoenyingcharoen P."/>
            <person name="Yukphan P."/>
        </authorList>
    </citation>
    <scope>NUCLEOTIDE SEQUENCE [LARGE SCALE GENOMIC DNA]</scope>
    <source>
        <strain evidence="1 2">TBRC 2177</strain>
    </source>
</reference>
<protein>
    <recommendedName>
        <fullName evidence="3">STAS domain-containing protein</fullName>
    </recommendedName>
</protein>
<evidence type="ECO:0000313" key="1">
    <source>
        <dbReference type="EMBL" id="MBR0558447.1"/>
    </source>
</evidence>
<gene>
    <name evidence="1" type="ORF">KB213_00015</name>
</gene>
<accession>A0ABS5E3F8</accession>
<dbReference type="SUPFAM" id="SSF52091">
    <property type="entry name" value="SpoIIaa-like"/>
    <property type="match status" value="1"/>
</dbReference>
<dbReference type="Gene3D" id="3.30.750.24">
    <property type="entry name" value="STAS domain"/>
    <property type="match status" value="1"/>
</dbReference>
<evidence type="ECO:0000313" key="2">
    <source>
        <dbReference type="Proteomes" id="UP000677812"/>
    </source>
</evidence>
<sequence length="89" mass="10011">MMSIVLFERLDTVHADKLLDTLQNHEGDFILDGHLVQHLGGKCLVALLRIKECAEKEGRGFCIIHPSDVLRSDLELLGLSKFLLKLENS</sequence>
<evidence type="ECO:0008006" key="3">
    <source>
        <dbReference type="Google" id="ProtNLM"/>
    </source>
</evidence>
<dbReference type="EMBL" id="JAGRQH010000001">
    <property type="protein sequence ID" value="MBR0558447.1"/>
    <property type="molecule type" value="Genomic_DNA"/>
</dbReference>
<dbReference type="RefSeq" id="WP_211679694.1">
    <property type="nucleotide sequence ID" value="NZ_JAGRQH010000001.1"/>
</dbReference>
<dbReference type="Proteomes" id="UP000677812">
    <property type="component" value="Unassembled WGS sequence"/>
</dbReference>